<dbReference type="EMBL" id="JBHRTN010000002">
    <property type="protein sequence ID" value="MFC3123503.1"/>
    <property type="molecule type" value="Genomic_DNA"/>
</dbReference>
<evidence type="ECO:0000259" key="7">
    <source>
        <dbReference type="PROSITE" id="PS50109"/>
    </source>
</evidence>
<sequence>MKKHRSTRRRPGAGLALGMLAVIGWLACSSVAWMLADRNADRVEASARLAALARAEVASEAIEQNLLRLLEGIRSLGELALARQELRQAGAISALDVVETQLRGVAENGRLGVLQIAVVANDGWLAWSSEPGWKTVWLGDREHFTVHREQPLGLFVSAPLVGRVSQQWSLQFTRPMIDKTGAQAGILVVSVDPIQLSRDLTALSFGSHSAALILRRDGTVLAHGRDASQQLGDVLPPGDPLMQALATGRAGGLIMPASAGEREKLTGFSNLAEAPLAVAVSLDTAEEIQGTAFVRPSLRATALAFSVLLLAALALTMLWLDRRRTLYDLEMARREREAAQQRLVQAQRMEALGRLAGGVAHDFNNVLQAILGGAKLLAKRPGDEAGVRRLSRMLLEASERGAAVTRRLLAFARRVELKAAPVPLEPMLQGLREVLTHTLGREVEIVLDMPPGLPPAFADGAQLETVLINLAINARDAMLPMPERRLTFRLRLAAEHPPQEPGRQATPPPGLPGGSGGYLTVEVTDTGTGMDAVTLAQAMEPFFTTKAKGKGTGLGLAMAKGFAEQSGGALALHSRPGEGTVVTLWLPVAPEGAQAEPAAVPSPVPVGSGHVLLVDDEEQVRQVLGATLRDQGYQVVEAADGPAAVMHLDGGGACDALVSDLAMPGMDGLAVVRAARQRRPGLPALLITGYAGDAGAAALEEAAGAGALQLLHKPIDPEALAVRLAALLQDGGTTGTAR</sequence>
<feature type="modified residue" description="4-aspartylphosphate" evidence="4">
    <location>
        <position position="660"/>
    </location>
</feature>
<evidence type="ECO:0000256" key="1">
    <source>
        <dbReference type="ARBA" id="ARBA00000085"/>
    </source>
</evidence>
<dbReference type="Proteomes" id="UP001595593">
    <property type="component" value="Unassembled WGS sequence"/>
</dbReference>
<dbReference type="InterPro" id="IPR003661">
    <property type="entry name" value="HisK_dim/P_dom"/>
</dbReference>
<keyword evidence="10" id="KW-1185">Reference proteome</keyword>
<evidence type="ECO:0000256" key="2">
    <source>
        <dbReference type="ARBA" id="ARBA00012438"/>
    </source>
</evidence>
<dbReference type="PRINTS" id="PR00344">
    <property type="entry name" value="BCTRLSENSOR"/>
</dbReference>
<evidence type="ECO:0000256" key="3">
    <source>
        <dbReference type="ARBA" id="ARBA00022553"/>
    </source>
</evidence>
<organism evidence="9 10">
    <name type="scientific">Teichococcus globiformis</name>
    <dbReference type="NCBI Taxonomy" id="2307229"/>
    <lineage>
        <taxon>Bacteria</taxon>
        <taxon>Pseudomonadati</taxon>
        <taxon>Pseudomonadota</taxon>
        <taxon>Alphaproteobacteria</taxon>
        <taxon>Acetobacterales</taxon>
        <taxon>Roseomonadaceae</taxon>
        <taxon>Roseomonas</taxon>
    </lineage>
</organism>
<dbReference type="CDD" id="cd00082">
    <property type="entry name" value="HisKA"/>
    <property type="match status" value="1"/>
</dbReference>
<feature type="region of interest" description="Disordered" evidence="5">
    <location>
        <begin position="495"/>
        <end position="517"/>
    </location>
</feature>
<keyword evidence="6" id="KW-0812">Transmembrane</keyword>
<dbReference type="PANTHER" id="PTHR43065">
    <property type="entry name" value="SENSOR HISTIDINE KINASE"/>
    <property type="match status" value="1"/>
</dbReference>
<comment type="caution">
    <text evidence="9">The sequence shown here is derived from an EMBL/GenBank/DDBJ whole genome shotgun (WGS) entry which is preliminary data.</text>
</comment>
<dbReference type="SUPFAM" id="SSF55874">
    <property type="entry name" value="ATPase domain of HSP90 chaperone/DNA topoisomerase II/histidine kinase"/>
    <property type="match status" value="1"/>
</dbReference>
<dbReference type="CDD" id="cd00156">
    <property type="entry name" value="REC"/>
    <property type="match status" value="1"/>
</dbReference>
<name>A0ABV7FW81_9PROT</name>
<dbReference type="InterPro" id="IPR001789">
    <property type="entry name" value="Sig_transdc_resp-reg_receiver"/>
</dbReference>
<reference evidence="10" key="1">
    <citation type="journal article" date="2019" name="Int. J. Syst. Evol. Microbiol.">
        <title>The Global Catalogue of Microorganisms (GCM) 10K type strain sequencing project: providing services to taxonomists for standard genome sequencing and annotation.</title>
        <authorList>
            <consortium name="The Broad Institute Genomics Platform"/>
            <consortium name="The Broad Institute Genome Sequencing Center for Infectious Disease"/>
            <person name="Wu L."/>
            <person name="Ma J."/>
        </authorList>
    </citation>
    <scope>NUCLEOTIDE SEQUENCE [LARGE SCALE GENOMIC DNA]</scope>
    <source>
        <strain evidence="10">KCTC 52094</strain>
    </source>
</reference>
<comment type="catalytic activity">
    <reaction evidence="1">
        <text>ATP + protein L-histidine = ADP + protein N-phospho-L-histidine.</text>
        <dbReference type="EC" id="2.7.13.3"/>
    </reaction>
</comment>
<keyword evidence="6" id="KW-0472">Membrane</keyword>
<dbReference type="PROSITE" id="PS51257">
    <property type="entry name" value="PROKAR_LIPOPROTEIN"/>
    <property type="match status" value="1"/>
</dbReference>
<evidence type="ECO:0000256" key="5">
    <source>
        <dbReference type="SAM" id="MobiDB-lite"/>
    </source>
</evidence>
<dbReference type="CDD" id="cd18774">
    <property type="entry name" value="PDC2_HK_sensor"/>
    <property type="match status" value="1"/>
</dbReference>
<evidence type="ECO:0000256" key="4">
    <source>
        <dbReference type="PROSITE-ProRule" id="PRU00169"/>
    </source>
</evidence>
<dbReference type="Pfam" id="PF02518">
    <property type="entry name" value="HATPase_c"/>
    <property type="match status" value="1"/>
</dbReference>
<dbReference type="InterPro" id="IPR003594">
    <property type="entry name" value="HATPase_dom"/>
</dbReference>
<dbReference type="SUPFAM" id="SSF52172">
    <property type="entry name" value="CheY-like"/>
    <property type="match status" value="1"/>
</dbReference>
<dbReference type="SMART" id="SM00387">
    <property type="entry name" value="HATPase_c"/>
    <property type="match status" value="1"/>
</dbReference>
<dbReference type="InterPro" id="IPR004358">
    <property type="entry name" value="Sig_transdc_His_kin-like_C"/>
</dbReference>
<dbReference type="Pfam" id="PF00072">
    <property type="entry name" value="Response_reg"/>
    <property type="match status" value="1"/>
</dbReference>
<dbReference type="PANTHER" id="PTHR43065:SF49">
    <property type="entry name" value="HISTIDINE KINASE"/>
    <property type="match status" value="1"/>
</dbReference>
<keyword evidence="3 4" id="KW-0597">Phosphoprotein</keyword>
<dbReference type="InterPro" id="IPR011006">
    <property type="entry name" value="CheY-like_superfamily"/>
</dbReference>
<dbReference type="InterPro" id="IPR005467">
    <property type="entry name" value="His_kinase_dom"/>
</dbReference>
<feature type="domain" description="Response regulatory" evidence="8">
    <location>
        <begin position="610"/>
        <end position="728"/>
    </location>
</feature>
<dbReference type="Gene3D" id="1.10.287.130">
    <property type="match status" value="1"/>
</dbReference>
<dbReference type="Gene3D" id="3.30.565.10">
    <property type="entry name" value="Histidine kinase-like ATPase, C-terminal domain"/>
    <property type="match status" value="1"/>
</dbReference>
<dbReference type="InterPro" id="IPR036890">
    <property type="entry name" value="HATPase_C_sf"/>
</dbReference>
<accession>A0ABV7FW81</accession>
<dbReference type="Gene3D" id="3.40.50.2300">
    <property type="match status" value="1"/>
</dbReference>
<evidence type="ECO:0000256" key="6">
    <source>
        <dbReference type="SAM" id="Phobius"/>
    </source>
</evidence>
<dbReference type="PROSITE" id="PS50110">
    <property type="entry name" value="RESPONSE_REGULATORY"/>
    <property type="match status" value="1"/>
</dbReference>
<dbReference type="SUPFAM" id="SSF47384">
    <property type="entry name" value="Homodimeric domain of signal transducing histidine kinase"/>
    <property type="match status" value="1"/>
</dbReference>
<dbReference type="RefSeq" id="WP_379592443.1">
    <property type="nucleotide sequence ID" value="NZ_JBHRTN010000002.1"/>
</dbReference>
<keyword evidence="6" id="KW-1133">Transmembrane helix</keyword>
<feature type="domain" description="Histidine kinase" evidence="7">
    <location>
        <begin position="358"/>
        <end position="590"/>
    </location>
</feature>
<dbReference type="SMART" id="SM00388">
    <property type="entry name" value="HisKA"/>
    <property type="match status" value="1"/>
</dbReference>
<dbReference type="SMART" id="SM00448">
    <property type="entry name" value="REC"/>
    <property type="match status" value="1"/>
</dbReference>
<gene>
    <name evidence="9" type="ORF">ACFOD4_00400</name>
</gene>
<dbReference type="EC" id="2.7.13.3" evidence="2"/>
<proteinExistence type="predicted"/>
<dbReference type="Gene3D" id="3.30.450.20">
    <property type="entry name" value="PAS domain"/>
    <property type="match status" value="2"/>
</dbReference>
<protein>
    <recommendedName>
        <fullName evidence="2">histidine kinase</fullName>
        <ecNumber evidence="2">2.7.13.3</ecNumber>
    </recommendedName>
</protein>
<evidence type="ECO:0000313" key="10">
    <source>
        <dbReference type="Proteomes" id="UP001595593"/>
    </source>
</evidence>
<feature type="transmembrane region" description="Helical" evidence="6">
    <location>
        <begin position="12"/>
        <end position="36"/>
    </location>
</feature>
<dbReference type="PROSITE" id="PS50109">
    <property type="entry name" value="HIS_KIN"/>
    <property type="match status" value="1"/>
</dbReference>
<evidence type="ECO:0000313" key="9">
    <source>
        <dbReference type="EMBL" id="MFC3123503.1"/>
    </source>
</evidence>
<dbReference type="CDD" id="cd12914">
    <property type="entry name" value="PDC1_DGC_like"/>
    <property type="match status" value="1"/>
</dbReference>
<evidence type="ECO:0000259" key="8">
    <source>
        <dbReference type="PROSITE" id="PS50110"/>
    </source>
</evidence>
<dbReference type="InterPro" id="IPR036097">
    <property type="entry name" value="HisK_dim/P_sf"/>
</dbReference>